<dbReference type="PIRSF" id="PIRSF005536">
    <property type="entry name" value="Agal"/>
    <property type="match status" value="1"/>
</dbReference>
<dbReference type="EC" id="3.2.1.22" evidence="3 6"/>
<dbReference type="InterPro" id="IPR013780">
    <property type="entry name" value="Glyco_hydro_b"/>
</dbReference>
<evidence type="ECO:0000313" key="8">
    <source>
        <dbReference type="Proteomes" id="UP000070376"/>
    </source>
</evidence>
<comment type="caution">
    <text evidence="7">The sequence shown here is derived from an EMBL/GenBank/DDBJ whole genome shotgun (WGS) entry which is preliminary data.</text>
</comment>
<evidence type="ECO:0000256" key="6">
    <source>
        <dbReference type="PIRNR" id="PIRNR005536"/>
    </source>
</evidence>
<evidence type="ECO:0000256" key="3">
    <source>
        <dbReference type="ARBA" id="ARBA00012755"/>
    </source>
</evidence>
<dbReference type="SUPFAM" id="SSF51445">
    <property type="entry name" value="(Trans)glycosidases"/>
    <property type="match status" value="1"/>
</dbReference>
<dbReference type="CDD" id="cd14791">
    <property type="entry name" value="GH36"/>
    <property type="match status" value="1"/>
</dbReference>
<dbReference type="Proteomes" id="UP000070376">
    <property type="component" value="Unassembled WGS sequence"/>
</dbReference>
<evidence type="ECO:0000256" key="2">
    <source>
        <dbReference type="ARBA" id="ARBA00006202"/>
    </source>
</evidence>
<dbReference type="PANTHER" id="PTHR43053">
    <property type="entry name" value="GLYCOSIDASE FAMILY 31"/>
    <property type="match status" value="1"/>
</dbReference>
<dbReference type="Pfam" id="PF16874">
    <property type="entry name" value="Glyco_hydro_36C"/>
    <property type="match status" value="1"/>
</dbReference>
<dbReference type="RefSeq" id="WP_026684657.1">
    <property type="nucleotide sequence ID" value="NZ_CABJCT010000006.1"/>
</dbReference>
<evidence type="ECO:0000313" key="7">
    <source>
        <dbReference type="EMBL" id="KWZ80711.1"/>
    </source>
</evidence>
<dbReference type="FunFam" id="3.20.20.70:FF:000118">
    <property type="entry name" value="Alpha-galactosidase"/>
    <property type="match status" value="1"/>
</dbReference>
<dbReference type="InterPro" id="IPR000111">
    <property type="entry name" value="Glyco_hydro_27/36_CS"/>
</dbReference>
<evidence type="ECO:0000256" key="4">
    <source>
        <dbReference type="ARBA" id="ARBA00022801"/>
    </source>
</evidence>
<dbReference type="InterPro" id="IPR031705">
    <property type="entry name" value="Glyco_hydro_36_C"/>
</dbReference>
<dbReference type="PRINTS" id="PR00743">
    <property type="entry name" value="GLHYDRLASE36"/>
</dbReference>
<dbReference type="GeneID" id="29813086"/>
<dbReference type="Gene3D" id="2.60.40.1180">
    <property type="entry name" value="Golgi alpha-mannosidase II"/>
    <property type="match status" value="1"/>
</dbReference>
<dbReference type="GO" id="GO:0004557">
    <property type="term" value="F:alpha-galactosidase activity"/>
    <property type="evidence" value="ECO:0007669"/>
    <property type="project" value="UniProtKB-UniRule"/>
</dbReference>
<reference evidence="8" key="1">
    <citation type="submission" date="2016-01" db="EMBL/GenBank/DDBJ databases">
        <authorList>
            <person name="Mitreva M."/>
            <person name="Pepin K.H."/>
            <person name="Mihindukulasuriya K.A."/>
            <person name="Fulton R."/>
            <person name="Fronick C."/>
            <person name="O'Laughlin M."/>
            <person name="Miner T."/>
            <person name="Herter B."/>
            <person name="Rosa B.A."/>
            <person name="Cordes M."/>
            <person name="Tomlinson C."/>
            <person name="Wollam A."/>
            <person name="Palsikar V.B."/>
            <person name="Mardis E.R."/>
            <person name="Wilson R.K."/>
        </authorList>
    </citation>
    <scope>NUCLEOTIDE SEQUENCE [LARGE SCALE GENOMIC DNA]</scope>
    <source>
        <strain evidence="8">GED7749B</strain>
    </source>
</reference>
<accession>A0A133KMF1</accession>
<comment type="catalytic activity">
    <reaction evidence="1 6">
        <text>Hydrolysis of terminal, non-reducing alpha-D-galactose residues in alpha-D-galactosides, including galactose oligosaccharides, galactomannans and galactolipids.</text>
        <dbReference type="EC" id="3.2.1.22"/>
    </reaction>
</comment>
<dbReference type="Gene3D" id="2.70.98.60">
    <property type="entry name" value="alpha-galactosidase from lactobacil brevis"/>
    <property type="match status" value="1"/>
</dbReference>
<dbReference type="EMBL" id="LRPN01000088">
    <property type="protein sequence ID" value="KWZ80711.1"/>
    <property type="molecule type" value="Genomic_DNA"/>
</dbReference>
<dbReference type="SMR" id="A0A133KMF1"/>
<dbReference type="GO" id="GO:0016052">
    <property type="term" value="P:carbohydrate catabolic process"/>
    <property type="evidence" value="ECO:0007669"/>
    <property type="project" value="InterPro"/>
</dbReference>
<evidence type="ECO:0000256" key="5">
    <source>
        <dbReference type="ARBA" id="ARBA00023295"/>
    </source>
</evidence>
<gene>
    <name evidence="7" type="ORF">HMPREF3213_02215</name>
</gene>
<evidence type="ECO:0000256" key="1">
    <source>
        <dbReference type="ARBA" id="ARBA00001255"/>
    </source>
</evidence>
<proteinExistence type="inferred from homology"/>
<dbReference type="PROSITE" id="PS00512">
    <property type="entry name" value="ALPHA_GALACTOSIDASE"/>
    <property type="match status" value="1"/>
</dbReference>
<dbReference type="Gene3D" id="3.20.20.70">
    <property type="entry name" value="Aldolase class I"/>
    <property type="match status" value="1"/>
</dbReference>
<dbReference type="Pfam" id="PF16875">
    <property type="entry name" value="Glyco_hydro_36N"/>
    <property type="match status" value="1"/>
</dbReference>
<organism evidence="7 8">
    <name type="scientific">Heyndrickxia coagulans</name>
    <name type="common">Weizmannia coagulans</name>
    <dbReference type="NCBI Taxonomy" id="1398"/>
    <lineage>
        <taxon>Bacteria</taxon>
        <taxon>Bacillati</taxon>
        <taxon>Bacillota</taxon>
        <taxon>Bacilli</taxon>
        <taxon>Bacillales</taxon>
        <taxon>Bacillaceae</taxon>
        <taxon>Heyndrickxia</taxon>
    </lineage>
</organism>
<dbReference type="PANTHER" id="PTHR43053:SF3">
    <property type="entry name" value="ALPHA-GALACTOSIDASE C-RELATED"/>
    <property type="match status" value="1"/>
</dbReference>
<dbReference type="AlphaFoldDB" id="A0A133KMF1"/>
<dbReference type="Pfam" id="PF02065">
    <property type="entry name" value="Melibiase"/>
    <property type="match status" value="1"/>
</dbReference>
<protein>
    <recommendedName>
        <fullName evidence="3 6">Alpha-galactosidase</fullName>
        <ecNumber evidence="3 6">3.2.1.22</ecNumber>
    </recommendedName>
</protein>
<dbReference type="InterPro" id="IPR050985">
    <property type="entry name" value="Alpha-glycosidase_related"/>
</dbReference>
<dbReference type="InterPro" id="IPR038417">
    <property type="entry name" value="Alpga-gal_N_sf"/>
</dbReference>
<dbReference type="InterPro" id="IPR002252">
    <property type="entry name" value="Glyco_hydro_36"/>
</dbReference>
<dbReference type="PATRIC" id="fig|1398.22.peg.2224"/>
<sequence>MITFDEQTKTFHLQNDEVSYLLQVDAFGCVEHLYWGAPVRAYHGGRAYPRIGRSFSPNPPGAKDRKFSLDTVLQEFPGYGNGDFREPAHVIRHADGSTVTDFRYRAYDILKGKPALPGLPATFANPNEAETLKIMLEDKLTGLQLTLLYTIFRDLPAISRAAVLTNGGNKPVRIERLMSLNVDFPAGRFELLHLPGAHKRERQIKRETVTDGIRRVDSKRGASSHQENPFLALVRPETTEFQGEAYAVNLVYSGNFAGIVQQDQFGQVRLGIGLNDFGFSWALQPGDTFYSPEAVMAYSRDGLNGMSQTFHTLYRRHLLRGKHKDAERPVLINNWEATYFRFHDQKLLELADEAQKLGIELFVLDDGWFGHRDNDRSSLGDWYEYAGKIRMGIKNLAEEIHKRGLKFGLWFEPEMVSRDSDLFREHPDWALQIPGRGISEGRSQYVLDFSRGDVRENIFRQMTDILDHVHVDYIKWDMNRHMTEVHSALLEPENQGETAHRYMLGLYDFLEKLTSRYPDILFESCSGGGGRFDPGMLYYMPQTWTSDNTDAADRLKIQYGTSLAYPPVTMGAHVSAVPNHQTGRVTPLSTRGDVAMGGNFGYELDLTKCTEDEKAVIREQIAFYKAHRQLFQFGQFYRLISPFEGNSAAWQFVSPDRKHTIAYFFNVLSEAAGPVKILKLAGLDPDKNYRHIETGNIYGGDELMNIGLYLPLFNKQDFASYKAEFEAVYE</sequence>
<comment type="similarity">
    <text evidence="2">Belongs to the glycosyl hydrolase 36 family.</text>
</comment>
<dbReference type="InterPro" id="IPR017853">
    <property type="entry name" value="GH"/>
</dbReference>
<name>A0A133KMF1_HEYCO</name>
<keyword evidence="4 6" id="KW-0378">Hydrolase</keyword>
<dbReference type="InterPro" id="IPR013785">
    <property type="entry name" value="Aldolase_TIM"/>
</dbReference>
<keyword evidence="5 6" id="KW-0326">Glycosidase</keyword>
<dbReference type="InterPro" id="IPR031704">
    <property type="entry name" value="Glyco_hydro_36_N"/>
</dbReference>